<sequence length="144" mass="16185">MTASADCVMSDATGVRNRLQLETRSRDPGGRGAAWLRRDLSRYIFSGRAFARGDAVRRGANMKRKLETPPLHAETVRLTFPLASEGYGTSGQVSVKGVVNHQNKHRMFTRKGGRRRVDQLHRTMIRRTYMQSASLLQSLQQGGR</sequence>
<dbReference type="PATRIC" id="fig|35806.4.peg.1566"/>
<evidence type="ECO:0000313" key="2">
    <source>
        <dbReference type="Proteomes" id="UP000064912"/>
    </source>
</evidence>
<name>A0A0D6B1W2_RHOSU</name>
<evidence type="ECO:0000313" key="1">
    <source>
        <dbReference type="EMBL" id="BAQ68674.1"/>
    </source>
</evidence>
<organism evidence="1 2">
    <name type="scientific">Rhodovulum sulfidophilum</name>
    <name type="common">Rhodobacter sulfidophilus</name>
    <dbReference type="NCBI Taxonomy" id="35806"/>
    <lineage>
        <taxon>Bacteria</taxon>
        <taxon>Pseudomonadati</taxon>
        <taxon>Pseudomonadota</taxon>
        <taxon>Alphaproteobacteria</taxon>
        <taxon>Rhodobacterales</taxon>
        <taxon>Paracoccaceae</taxon>
        <taxon>Rhodovulum</taxon>
    </lineage>
</organism>
<proteinExistence type="predicted"/>
<dbReference type="EMBL" id="AP014800">
    <property type="protein sequence ID" value="BAQ68674.1"/>
    <property type="molecule type" value="Genomic_DNA"/>
</dbReference>
<reference evidence="1 2" key="1">
    <citation type="submission" date="2015-02" db="EMBL/GenBank/DDBJ databases">
        <title>Genome sequene of Rhodovulum sulfidophilum DSM 2351.</title>
        <authorList>
            <person name="Nagao N."/>
        </authorList>
    </citation>
    <scope>NUCLEOTIDE SEQUENCE [LARGE SCALE GENOMIC DNA]</scope>
    <source>
        <strain evidence="1 2">DSM 2351</strain>
    </source>
</reference>
<dbReference type="KEGG" id="rsu:NHU_01516"/>
<accession>A0A0D6B1W2</accession>
<protein>
    <submittedName>
        <fullName evidence="1">Site-specific recombinase</fullName>
    </submittedName>
</protein>
<dbReference type="AlphaFoldDB" id="A0A0D6B1W2"/>
<dbReference type="Proteomes" id="UP000064912">
    <property type="component" value="Chromosome"/>
</dbReference>
<gene>
    <name evidence="1" type="ORF">NHU_01516</name>
</gene>